<feature type="region of interest" description="Disordered" evidence="7">
    <location>
        <begin position="180"/>
        <end position="287"/>
    </location>
</feature>
<evidence type="ECO:0000256" key="2">
    <source>
        <dbReference type="ARBA" id="ARBA00022692"/>
    </source>
</evidence>
<feature type="transmembrane region" description="Helical" evidence="8">
    <location>
        <begin position="144"/>
        <end position="169"/>
    </location>
</feature>
<keyword evidence="9" id="KW-0732">Signal</keyword>
<dbReference type="GO" id="GO:0140042">
    <property type="term" value="P:lipid droplet formation"/>
    <property type="evidence" value="ECO:0007669"/>
    <property type="project" value="UniProtKB-ARBA"/>
</dbReference>
<dbReference type="Proteomes" id="UP000654918">
    <property type="component" value="Unassembled WGS sequence"/>
</dbReference>
<evidence type="ECO:0000313" key="11">
    <source>
        <dbReference type="Proteomes" id="UP000654918"/>
    </source>
</evidence>
<reference evidence="10" key="1">
    <citation type="journal article" date="2020" name="Phytopathology">
        <title>Genome Sequence Resources of Colletotrichum truncatum, C. plurivorum, C. musicola, and C. sojae: Four Species Pathogenic to Soybean (Glycine max).</title>
        <authorList>
            <person name="Rogerio F."/>
            <person name="Boufleur T.R."/>
            <person name="Ciampi-Guillardi M."/>
            <person name="Sukno S.A."/>
            <person name="Thon M.R."/>
            <person name="Massola Junior N.S."/>
            <person name="Baroncelli R."/>
        </authorList>
    </citation>
    <scope>NUCLEOTIDE SEQUENCE</scope>
    <source>
        <strain evidence="10">LFN00145</strain>
    </source>
</reference>
<organism evidence="10 11">
    <name type="scientific">Colletotrichum plurivorum</name>
    <dbReference type="NCBI Taxonomy" id="2175906"/>
    <lineage>
        <taxon>Eukaryota</taxon>
        <taxon>Fungi</taxon>
        <taxon>Dikarya</taxon>
        <taxon>Ascomycota</taxon>
        <taxon>Pezizomycotina</taxon>
        <taxon>Sordariomycetes</taxon>
        <taxon>Hypocreomycetidae</taxon>
        <taxon>Glomerellales</taxon>
        <taxon>Glomerellaceae</taxon>
        <taxon>Colletotrichum</taxon>
        <taxon>Colletotrichum orchidearum species complex</taxon>
    </lineage>
</organism>
<dbReference type="PANTHER" id="PTHR21212:SF0">
    <property type="entry name" value="SEIPIN"/>
    <property type="match status" value="1"/>
</dbReference>
<evidence type="ECO:0000256" key="1">
    <source>
        <dbReference type="ARBA" id="ARBA00004477"/>
    </source>
</evidence>
<keyword evidence="5" id="KW-0443">Lipid metabolism</keyword>
<evidence type="ECO:0000256" key="4">
    <source>
        <dbReference type="ARBA" id="ARBA00022989"/>
    </source>
</evidence>
<keyword evidence="11" id="KW-1185">Reference proteome</keyword>
<keyword evidence="2 8" id="KW-0812">Transmembrane</keyword>
<feature type="compositionally biased region" description="Basic and acidic residues" evidence="7">
    <location>
        <begin position="225"/>
        <end position="241"/>
    </location>
</feature>
<name>A0A8H6JLX3_9PEZI</name>
<keyword evidence="3" id="KW-0256">Endoplasmic reticulum</keyword>
<protein>
    <submittedName>
        <fullName evidence="10">Seipin domain-containing protein</fullName>
    </submittedName>
</protein>
<dbReference type="InterPro" id="IPR009617">
    <property type="entry name" value="Seipin"/>
</dbReference>
<feature type="chain" id="PRO_5034914979" evidence="9">
    <location>
        <begin position="32"/>
        <end position="287"/>
    </location>
</feature>
<evidence type="ECO:0000256" key="6">
    <source>
        <dbReference type="ARBA" id="ARBA00023136"/>
    </source>
</evidence>
<evidence type="ECO:0000256" key="5">
    <source>
        <dbReference type="ARBA" id="ARBA00023098"/>
    </source>
</evidence>
<dbReference type="GO" id="GO:0005789">
    <property type="term" value="C:endoplasmic reticulum membrane"/>
    <property type="evidence" value="ECO:0007669"/>
    <property type="project" value="UniProtKB-SubCell"/>
</dbReference>
<accession>A0A8H6JLX3</accession>
<sequence length="287" mass="32036">MPRSPANMHRGNFMVALYLLDAGAMLPGGDPLQPHIPPEPYGHFDGKSILFSSRRPALMPYQDPLLSTASRVFFMIYHLIFADSQTCVLTVPMAERVELTKSTSLPASAYLEIQSGQSIETYHVSLTLTAQLKGLRWLMYHYRLTTLTAATFLFWTSEILFMALAWLVWSGLLRSDSNVDSQARRDTEFSRSAAQAKREDGSGMDELSDAPRTFPTYGNQAPLRYEPEIKEEPQQNPRLEDIVPLGGEADDEEEEDARSSFRGDSGIGTSYSEGGSGGIRRRSSQNR</sequence>
<dbReference type="AlphaFoldDB" id="A0A8H6JLX3"/>
<gene>
    <name evidence="10" type="ORF">CPLU01_14188</name>
</gene>
<keyword evidence="6 8" id="KW-0472">Membrane</keyword>
<comment type="caution">
    <text evidence="10">The sequence shown here is derived from an EMBL/GenBank/DDBJ whole genome shotgun (WGS) entry which is preliminary data.</text>
</comment>
<dbReference type="EMBL" id="WIGO01000361">
    <property type="protein sequence ID" value="KAF6815248.1"/>
    <property type="molecule type" value="Genomic_DNA"/>
</dbReference>
<dbReference type="Pfam" id="PF06775">
    <property type="entry name" value="Seipin"/>
    <property type="match status" value="1"/>
</dbReference>
<feature type="signal peptide" evidence="9">
    <location>
        <begin position="1"/>
        <end position="31"/>
    </location>
</feature>
<evidence type="ECO:0000256" key="7">
    <source>
        <dbReference type="SAM" id="MobiDB-lite"/>
    </source>
</evidence>
<dbReference type="CDD" id="cd23995">
    <property type="entry name" value="Seipin_BSCL2_like"/>
    <property type="match status" value="1"/>
</dbReference>
<keyword evidence="4 8" id="KW-1133">Transmembrane helix</keyword>
<evidence type="ECO:0000256" key="3">
    <source>
        <dbReference type="ARBA" id="ARBA00022824"/>
    </source>
</evidence>
<comment type="subcellular location">
    <subcellularLocation>
        <location evidence="1">Endoplasmic reticulum membrane</location>
        <topology evidence="1">Multi-pass membrane protein</topology>
    </subcellularLocation>
</comment>
<evidence type="ECO:0000256" key="9">
    <source>
        <dbReference type="SAM" id="SignalP"/>
    </source>
</evidence>
<evidence type="ECO:0000313" key="10">
    <source>
        <dbReference type="EMBL" id="KAF6815248.1"/>
    </source>
</evidence>
<evidence type="ECO:0000256" key="8">
    <source>
        <dbReference type="SAM" id="Phobius"/>
    </source>
</evidence>
<proteinExistence type="predicted"/>
<dbReference type="GO" id="GO:0006629">
    <property type="term" value="P:lipid metabolic process"/>
    <property type="evidence" value="ECO:0007669"/>
    <property type="project" value="UniProtKB-KW"/>
</dbReference>
<dbReference type="PANTHER" id="PTHR21212">
    <property type="entry name" value="BERNARDINELLI-SEIP CONGENITAL LIPODYSTROPHY 2 HOMOLOG BSCL2 PROTEIN"/>
    <property type="match status" value="1"/>
</dbReference>